<keyword evidence="4" id="KW-1133">Transmembrane helix</keyword>
<reference evidence="7" key="1">
    <citation type="submission" date="2018-12" db="EMBL/GenBank/DDBJ databases">
        <title>Genome sequence of Peanibacillus sp.</title>
        <authorList>
            <person name="Subramani G."/>
            <person name="Srinivasan S."/>
            <person name="Kim M.K."/>
        </authorList>
    </citation>
    <scope>NUCLEOTIDE SEQUENCE [LARGE SCALE GENOMIC DNA]</scope>
    <source>
        <strain evidence="7">18JY67-1</strain>
    </source>
</reference>
<dbReference type="GO" id="GO:0003700">
    <property type="term" value="F:DNA-binding transcription factor activity"/>
    <property type="evidence" value="ECO:0007669"/>
    <property type="project" value="InterPro"/>
</dbReference>
<keyword evidence="7" id="KW-1185">Reference proteome</keyword>
<dbReference type="AlphaFoldDB" id="A0A3S9A0I9"/>
<dbReference type="Proteomes" id="UP000272528">
    <property type="component" value="Chromosome"/>
</dbReference>
<evidence type="ECO:0000256" key="2">
    <source>
        <dbReference type="ARBA" id="ARBA00023125"/>
    </source>
</evidence>
<accession>A0A3S9A0I9</accession>
<evidence type="ECO:0000256" key="4">
    <source>
        <dbReference type="SAM" id="Phobius"/>
    </source>
</evidence>
<keyword evidence="4" id="KW-0812">Transmembrane</keyword>
<evidence type="ECO:0000259" key="5">
    <source>
        <dbReference type="PROSITE" id="PS01124"/>
    </source>
</evidence>
<dbReference type="PRINTS" id="PR00032">
    <property type="entry name" value="HTHARAC"/>
</dbReference>
<dbReference type="InterPro" id="IPR020449">
    <property type="entry name" value="Tscrpt_reg_AraC-type_HTH"/>
</dbReference>
<dbReference type="Pfam" id="PF12833">
    <property type="entry name" value="HTH_18"/>
    <property type="match status" value="1"/>
</dbReference>
<proteinExistence type="predicted"/>
<keyword evidence="4" id="KW-0472">Membrane</keyword>
<organism evidence="6 7">
    <name type="scientific">Paenibacillus albus</name>
    <dbReference type="NCBI Taxonomy" id="2495582"/>
    <lineage>
        <taxon>Bacteria</taxon>
        <taxon>Bacillati</taxon>
        <taxon>Bacillota</taxon>
        <taxon>Bacilli</taxon>
        <taxon>Bacillales</taxon>
        <taxon>Paenibacillaceae</taxon>
        <taxon>Paenibacillus</taxon>
    </lineage>
</organism>
<name>A0A3S9A0I9_9BACL</name>
<keyword evidence="2" id="KW-0238">DNA-binding</keyword>
<dbReference type="PANTHER" id="PTHR43280">
    <property type="entry name" value="ARAC-FAMILY TRANSCRIPTIONAL REGULATOR"/>
    <property type="match status" value="1"/>
</dbReference>
<dbReference type="InterPro" id="IPR018062">
    <property type="entry name" value="HTH_AraC-typ_CS"/>
</dbReference>
<keyword evidence="3" id="KW-0804">Transcription</keyword>
<sequence length="808" mass="92763">MIFLNYGYNMGSTVKGISDLCLESCNISDIRKIAQFSIIGLQPSKRGLFVRQIIHLKVNTRSIFAKIMLSFIAIIFLFVSFNLVSLALFRQSIHKEIITYNDSNLAHTTYGMEKYFDLLNNSLVGLYLDRNLGDLQKSKHYYLTAGEVIDDIQKLTFNSQLYLKNVLVYDVKHRFVLDNSRGNRLDAMFSEHYVSRSHAPGFWQQELTASGSDSKLYPVDSFRSSTAPQTDTNTERVLPYLFRSKLYSDYEFLAFIDVDSFYRDYHQSINNNFYMLSPQGEVLYSSGLTASEPLPELKSGKDWVKQSGNYYFYQTGKTSGLTYVNIIPASSISNRLLRLNVTLIVLLFISVAISAALSVLFSKRFNNPVRKIVESIRGLNENKELTRGSANEFELIHANIGHMIKVNQEAMRSIQHKQSHLRNYSLMNLLKRIRIEYQESDAAYEADSRPFRFILFQLNFKARYWIEMPDQEERTVAYIREYLIQAIGNAMAGAQTFQIETNQILSVVYIGDGDDARLRSELDRIKAVLDTDSAYSFFDIAVSSYYEHGSEMTNAYQEVLQLVSLRPFDDATHILQAGEVHVQPMLPTAALEQELNVSLQEGNDALALHALRRMMTKMKKKNIAATRFHRFAEETTDKVLRVLHGLQIDSEPLSEIARTMKKRNTAQELDEYFEELVSEAGRLVRLKKDTHDPIISFTLRYMEEHYSEELSLDIIAGKLNISSGYLSTYFKEMTGANFVDYVNEFRIKQAKDLLLQSELKIQDIALKAGYNTLSSFNRTFKKITGVTPTQYRRNAEAGVEDMTSPRRR</sequence>
<dbReference type="PANTHER" id="PTHR43280:SF28">
    <property type="entry name" value="HTH-TYPE TRANSCRIPTIONAL ACTIVATOR RHAS"/>
    <property type="match status" value="1"/>
</dbReference>
<feature type="transmembrane region" description="Helical" evidence="4">
    <location>
        <begin position="67"/>
        <end position="89"/>
    </location>
</feature>
<keyword evidence="1" id="KW-0805">Transcription regulation</keyword>
<evidence type="ECO:0000256" key="1">
    <source>
        <dbReference type="ARBA" id="ARBA00023015"/>
    </source>
</evidence>
<dbReference type="PROSITE" id="PS00041">
    <property type="entry name" value="HTH_ARAC_FAMILY_1"/>
    <property type="match status" value="1"/>
</dbReference>
<dbReference type="OrthoDB" id="2647723at2"/>
<protein>
    <submittedName>
        <fullName evidence="6">AraC family transcriptional regulator</fullName>
    </submittedName>
</protein>
<gene>
    <name evidence="6" type="ORF">EJC50_05470</name>
</gene>
<evidence type="ECO:0000313" key="7">
    <source>
        <dbReference type="Proteomes" id="UP000272528"/>
    </source>
</evidence>
<dbReference type="GO" id="GO:0043565">
    <property type="term" value="F:sequence-specific DNA binding"/>
    <property type="evidence" value="ECO:0007669"/>
    <property type="project" value="InterPro"/>
</dbReference>
<dbReference type="SMART" id="SM00342">
    <property type="entry name" value="HTH_ARAC"/>
    <property type="match status" value="1"/>
</dbReference>
<dbReference type="SUPFAM" id="SSF46689">
    <property type="entry name" value="Homeodomain-like"/>
    <property type="match status" value="2"/>
</dbReference>
<dbReference type="Gene3D" id="1.10.10.60">
    <property type="entry name" value="Homeodomain-like"/>
    <property type="match status" value="2"/>
</dbReference>
<dbReference type="InterPro" id="IPR018060">
    <property type="entry name" value="HTH_AraC"/>
</dbReference>
<evidence type="ECO:0000313" key="6">
    <source>
        <dbReference type="EMBL" id="AZN39174.1"/>
    </source>
</evidence>
<feature type="transmembrane region" description="Helical" evidence="4">
    <location>
        <begin position="341"/>
        <end position="361"/>
    </location>
</feature>
<dbReference type="PROSITE" id="PS01124">
    <property type="entry name" value="HTH_ARAC_FAMILY_2"/>
    <property type="match status" value="1"/>
</dbReference>
<feature type="domain" description="HTH araC/xylS-type" evidence="5">
    <location>
        <begin position="696"/>
        <end position="794"/>
    </location>
</feature>
<evidence type="ECO:0000256" key="3">
    <source>
        <dbReference type="ARBA" id="ARBA00023163"/>
    </source>
</evidence>
<dbReference type="InterPro" id="IPR009057">
    <property type="entry name" value="Homeodomain-like_sf"/>
</dbReference>
<dbReference type="EMBL" id="CP034437">
    <property type="protein sequence ID" value="AZN39174.1"/>
    <property type="molecule type" value="Genomic_DNA"/>
</dbReference>
<dbReference type="KEGG" id="palb:EJC50_05470"/>